<dbReference type="Proteomes" id="UP001177023">
    <property type="component" value="Unassembled WGS sequence"/>
</dbReference>
<dbReference type="Gene3D" id="3.40.50.1820">
    <property type="entry name" value="alpha/beta hydrolase"/>
    <property type="match status" value="1"/>
</dbReference>
<dbReference type="PRINTS" id="PR00724">
    <property type="entry name" value="CRBOXYPTASEC"/>
</dbReference>
<dbReference type="AlphaFoldDB" id="A0AA36D5R7"/>
<keyword evidence="4 5" id="KW-0378">Hydrolase</keyword>
<evidence type="ECO:0000256" key="2">
    <source>
        <dbReference type="ARBA" id="ARBA00022645"/>
    </source>
</evidence>
<keyword evidence="8" id="KW-1185">Reference proteome</keyword>
<name>A0AA36D5R7_9BILA</name>
<proteinExistence type="inferred from homology"/>
<dbReference type="GO" id="GO:0006508">
    <property type="term" value="P:proteolysis"/>
    <property type="evidence" value="ECO:0007669"/>
    <property type="project" value="UniProtKB-KW"/>
</dbReference>
<dbReference type="GO" id="GO:1904715">
    <property type="term" value="P:negative regulation of chaperone-mediated autophagy"/>
    <property type="evidence" value="ECO:0007669"/>
    <property type="project" value="UniProtKB-ARBA"/>
</dbReference>
<dbReference type="InterPro" id="IPR029058">
    <property type="entry name" value="AB_hydrolase_fold"/>
</dbReference>
<dbReference type="FunFam" id="3.40.50.1820:FF:000335">
    <property type="entry name" value="Carboxypeptidase"/>
    <property type="match status" value="1"/>
</dbReference>
<evidence type="ECO:0000256" key="3">
    <source>
        <dbReference type="ARBA" id="ARBA00022670"/>
    </source>
</evidence>
<evidence type="ECO:0000313" key="8">
    <source>
        <dbReference type="Proteomes" id="UP001177023"/>
    </source>
</evidence>
<dbReference type="EMBL" id="CATQJA010002663">
    <property type="protein sequence ID" value="CAJ0581231.1"/>
    <property type="molecule type" value="Genomic_DNA"/>
</dbReference>
<evidence type="ECO:0000256" key="5">
    <source>
        <dbReference type="RuleBase" id="RU361156"/>
    </source>
</evidence>
<keyword evidence="3 5" id="KW-0645">Protease</keyword>
<evidence type="ECO:0000256" key="6">
    <source>
        <dbReference type="SAM" id="MobiDB-lite"/>
    </source>
</evidence>
<dbReference type="EC" id="3.4.16.-" evidence="5"/>
<protein>
    <recommendedName>
        <fullName evidence="5">Carboxypeptidase</fullName>
        <ecNumber evidence="5">3.4.16.-</ecNumber>
    </recommendedName>
</protein>
<dbReference type="Gene3D" id="3.40.50.12670">
    <property type="match status" value="1"/>
</dbReference>
<dbReference type="InterPro" id="IPR018202">
    <property type="entry name" value="Ser_caboxypep_ser_AS"/>
</dbReference>
<sequence>MQKLKLAFCFALIFGARAAGEDDRVTNLPGINFATNYGLYSGYLNAGNNGTWKMHYWLIESKSKPANDPVLVWFQGGPGCSSFGGAFEELGPFYINYDQQTLFENKYSWNANANILFLESPIGVGFSYDSTNPDYSHADDTQTQEQNYRALADFFSNVQPRFKNSTFFLSGESYAGVYIPMLSALLTTQINANQFPNPNFEGAAIGNGFMHVPRLFNSLVLWAVYHGKVALNDWDYIKANCKGDPNVALFDVDNYNFFSYLISTNGMDFVSDNSKCGNYIYNAISIPDPDYNDAYNYYQDCYNPDFFVNPFPSSEVQSRHPALKHRIKKRSIMNMDSGVNTANLFNYDSSDNQLAYPCWNWIAVRKYANRDDVQKALHIADDWRKAGNNGQNRLWQMCNKPMYDSYKIDFNDQQPFFHIVLSTTKNPNFRFLIYNGDIDTVCNFLGDSWFARQVAQDNGFDAEPVRTEWTYRRQTAGYVQRYTRKADQVKIDVVTVKGAGHMVPNDRPAQSLQLMQNFMFPNGANKSPNYNSTDNANPTPSLAPFLGTGSNQQTSQQPIGTTTKSTSLITSSPFLVLLLLVLALRNRN</sequence>
<comment type="similarity">
    <text evidence="1 5">Belongs to the peptidase S10 family.</text>
</comment>
<evidence type="ECO:0000256" key="1">
    <source>
        <dbReference type="ARBA" id="ARBA00009431"/>
    </source>
</evidence>
<dbReference type="Pfam" id="PF00450">
    <property type="entry name" value="Peptidase_S10"/>
    <property type="match status" value="1"/>
</dbReference>
<gene>
    <name evidence="7" type="ORF">MSPICULIGERA_LOCUS19397</name>
</gene>
<evidence type="ECO:0000313" key="7">
    <source>
        <dbReference type="EMBL" id="CAJ0581231.1"/>
    </source>
</evidence>
<dbReference type="InterPro" id="IPR033124">
    <property type="entry name" value="Ser_caboxypep_his_AS"/>
</dbReference>
<organism evidence="7 8">
    <name type="scientific">Mesorhabditis spiculigera</name>
    <dbReference type="NCBI Taxonomy" id="96644"/>
    <lineage>
        <taxon>Eukaryota</taxon>
        <taxon>Metazoa</taxon>
        <taxon>Ecdysozoa</taxon>
        <taxon>Nematoda</taxon>
        <taxon>Chromadorea</taxon>
        <taxon>Rhabditida</taxon>
        <taxon>Rhabditina</taxon>
        <taxon>Rhabditomorpha</taxon>
        <taxon>Rhabditoidea</taxon>
        <taxon>Rhabditidae</taxon>
        <taxon>Mesorhabditinae</taxon>
        <taxon>Mesorhabditis</taxon>
    </lineage>
</organism>
<feature type="compositionally biased region" description="Polar residues" evidence="6">
    <location>
        <begin position="524"/>
        <end position="540"/>
    </location>
</feature>
<dbReference type="FunFam" id="3.40.50.12670:FF:000002">
    <property type="entry name" value="Carboxypeptidase"/>
    <property type="match status" value="1"/>
</dbReference>
<reference evidence="7" key="1">
    <citation type="submission" date="2023-06" db="EMBL/GenBank/DDBJ databases">
        <authorList>
            <person name="Delattre M."/>
        </authorList>
    </citation>
    <scope>NUCLEOTIDE SEQUENCE</scope>
    <source>
        <strain evidence="7">AF72</strain>
    </source>
</reference>
<dbReference type="GO" id="GO:0004185">
    <property type="term" value="F:serine-type carboxypeptidase activity"/>
    <property type="evidence" value="ECO:0007669"/>
    <property type="project" value="UniProtKB-UniRule"/>
</dbReference>
<evidence type="ECO:0000256" key="4">
    <source>
        <dbReference type="ARBA" id="ARBA00022801"/>
    </source>
</evidence>
<feature type="region of interest" description="Disordered" evidence="6">
    <location>
        <begin position="523"/>
        <end position="564"/>
    </location>
</feature>
<dbReference type="PROSITE" id="PS00131">
    <property type="entry name" value="CARBOXYPEPT_SER_SER"/>
    <property type="match status" value="1"/>
</dbReference>
<dbReference type="PROSITE" id="PS00560">
    <property type="entry name" value="CARBOXYPEPT_SER_HIS"/>
    <property type="match status" value="1"/>
</dbReference>
<comment type="caution">
    <text evidence="7">The sequence shown here is derived from an EMBL/GenBank/DDBJ whole genome shotgun (WGS) entry which is preliminary data.</text>
</comment>
<dbReference type="GO" id="GO:0031647">
    <property type="term" value="P:regulation of protein stability"/>
    <property type="evidence" value="ECO:0007669"/>
    <property type="project" value="UniProtKB-ARBA"/>
</dbReference>
<feature type="non-terminal residue" evidence="7">
    <location>
        <position position="588"/>
    </location>
</feature>
<dbReference type="InterPro" id="IPR001563">
    <property type="entry name" value="Peptidase_S10"/>
</dbReference>
<dbReference type="SUPFAM" id="SSF53474">
    <property type="entry name" value="alpha/beta-Hydrolases"/>
    <property type="match status" value="1"/>
</dbReference>
<keyword evidence="2 5" id="KW-0121">Carboxypeptidase</keyword>
<dbReference type="PANTHER" id="PTHR11802">
    <property type="entry name" value="SERINE PROTEASE FAMILY S10 SERINE CARBOXYPEPTIDASE"/>
    <property type="match status" value="1"/>
</dbReference>
<accession>A0AA36D5R7</accession>
<feature type="compositionally biased region" description="Polar residues" evidence="6">
    <location>
        <begin position="548"/>
        <end position="560"/>
    </location>
</feature>